<dbReference type="EMBL" id="LQPW01000143">
    <property type="protein sequence ID" value="ORW94536.1"/>
    <property type="molecule type" value="Genomic_DNA"/>
</dbReference>
<dbReference type="CDD" id="cd07033">
    <property type="entry name" value="TPP_PYR_DXS_TK_like"/>
    <property type="match status" value="1"/>
</dbReference>
<dbReference type="GO" id="GO:0008661">
    <property type="term" value="F:1-deoxy-D-xylulose-5-phosphate synthase activity"/>
    <property type="evidence" value="ECO:0007669"/>
    <property type="project" value="UniProtKB-EC"/>
</dbReference>
<keyword evidence="9" id="KW-0784">Thiamine biosynthesis</keyword>
<name>A0A1X2E272_MYCSZ</name>
<keyword evidence="6" id="KW-0808">Transferase</keyword>
<keyword evidence="11" id="KW-0414">Isoprene biosynthesis</keyword>
<dbReference type="UniPathway" id="UPA00064">
    <property type="reaction ID" value="UER00091"/>
</dbReference>
<dbReference type="InterPro" id="IPR029061">
    <property type="entry name" value="THDP-binding"/>
</dbReference>
<keyword evidence="10" id="KW-0786">Thiamine pyrophosphate</keyword>
<dbReference type="SMART" id="SM00861">
    <property type="entry name" value="Transket_pyr"/>
    <property type="match status" value="1"/>
</dbReference>
<accession>A0A1X2E272</accession>
<dbReference type="Pfam" id="PF13292">
    <property type="entry name" value="DXP_synthase_N"/>
    <property type="match status" value="2"/>
</dbReference>
<dbReference type="Pfam" id="PF02780">
    <property type="entry name" value="Transketolase_C"/>
    <property type="match status" value="1"/>
</dbReference>
<dbReference type="Pfam" id="PF02779">
    <property type="entry name" value="Transket_pyr"/>
    <property type="match status" value="1"/>
</dbReference>
<dbReference type="Gene3D" id="3.40.50.970">
    <property type="match status" value="2"/>
</dbReference>
<proteinExistence type="inferred from homology"/>
<evidence type="ECO:0000256" key="4">
    <source>
        <dbReference type="ARBA" id="ARBA00011738"/>
    </source>
</evidence>
<dbReference type="InterPro" id="IPR005475">
    <property type="entry name" value="Transketolase-like_Pyr-bd"/>
</dbReference>
<dbReference type="GO" id="GO:0019288">
    <property type="term" value="P:isopentenyl diphosphate biosynthetic process, methylerythritol 4-phosphate pathway"/>
    <property type="evidence" value="ECO:0007669"/>
    <property type="project" value="TreeGrafter"/>
</dbReference>
<dbReference type="GO" id="GO:0009228">
    <property type="term" value="P:thiamine biosynthetic process"/>
    <property type="evidence" value="ECO:0007669"/>
    <property type="project" value="UniProtKB-KW"/>
</dbReference>
<dbReference type="InterPro" id="IPR005477">
    <property type="entry name" value="Dxylulose-5-P_synthase"/>
</dbReference>
<evidence type="ECO:0000256" key="5">
    <source>
        <dbReference type="ARBA" id="ARBA00013150"/>
    </source>
</evidence>
<evidence type="ECO:0000256" key="11">
    <source>
        <dbReference type="ARBA" id="ARBA00023229"/>
    </source>
</evidence>
<evidence type="ECO:0000259" key="12">
    <source>
        <dbReference type="SMART" id="SM00861"/>
    </source>
</evidence>
<comment type="cofactor">
    <cofactor evidence="1">
        <name>Mg(2+)</name>
        <dbReference type="ChEBI" id="CHEBI:18420"/>
    </cofactor>
</comment>
<evidence type="ECO:0000256" key="7">
    <source>
        <dbReference type="ARBA" id="ARBA00022723"/>
    </source>
</evidence>
<dbReference type="NCBIfam" id="NF003933">
    <property type="entry name" value="PRK05444.2-2"/>
    <property type="match status" value="1"/>
</dbReference>
<evidence type="ECO:0000256" key="1">
    <source>
        <dbReference type="ARBA" id="ARBA00001946"/>
    </source>
</evidence>
<dbReference type="SUPFAM" id="SSF52518">
    <property type="entry name" value="Thiamin diphosphate-binding fold (THDP-binding)"/>
    <property type="match status" value="1"/>
</dbReference>
<evidence type="ECO:0000256" key="2">
    <source>
        <dbReference type="ARBA" id="ARBA00004980"/>
    </source>
</evidence>
<comment type="pathway">
    <text evidence="2">Metabolic intermediate biosynthesis; 1-deoxy-D-xylulose 5-phosphate biosynthesis; 1-deoxy-D-xylulose 5-phosphate from D-glyceraldehyde 3-phosphate and pyruvate: step 1/1.</text>
</comment>
<evidence type="ECO:0000256" key="10">
    <source>
        <dbReference type="ARBA" id="ARBA00023052"/>
    </source>
</evidence>
<protein>
    <recommendedName>
        <fullName evidence="5">1-deoxy-D-xylulose-5-phosphate synthase</fullName>
        <ecNumber evidence="5">2.2.1.7</ecNumber>
    </recommendedName>
</protein>
<dbReference type="EC" id="2.2.1.7" evidence="5"/>
<comment type="caution">
    <text evidence="13">The sequence shown here is derived from an EMBL/GenBank/DDBJ whole genome shotgun (WGS) entry which is preliminary data.</text>
</comment>
<comment type="subunit">
    <text evidence="4">Homodimer.</text>
</comment>
<evidence type="ECO:0000256" key="9">
    <source>
        <dbReference type="ARBA" id="ARBA00022977"/>
    </source>
</evidence>
<keyword evidence="7" id="KW-0479">Metal-binding</keyword>
<dbReference type="InterPro" id="IPR009014">
    <property type="entry name" value="Transketo_C/PFOR_II"/>
</dbReference>
<dbReference type="GO" id="GO:0005829">
    <property type="term" value="C:cytosol"/>
    <property type="evidence" value="ECO:0007669"/>
    <property type="project" value="TreeGrafter"/>
</dbReference>
<evidence type="ECO:0000256" key="8">
    <source>
        <dbReference type="ARBA" id="ARBA00022842"/>
    </source>
</evidence>
<evidence type="ECO:0000313" key="14">
    <source>
        <dbReference type="Proteomes" id="UP000193317"/>
    </source>
</evidence>
<dbReference type="Gene3D" id="3.40.50.920">
    <property type="match status" value="1"/>
</dbReference>
<gene>
    <name evidence="13" type="ORF">AWC27_07320</name>
</gene>
<feature type="domain" description="Transketolase-like pyrimidine-binding" evidence="12">
    <location>
        <begin position="212"/>
        <end position="375"/>
    </location>
</feature>
<dbReference type="PANTHER" id="PTHR43322">
    <property type="entry name" value="1-D-DEOXYXYLULOSE 5-PHOSPHATE SYNTHASE-RELATED"/>
    <property type="match status" value="1"/>
</dbReference>
<evidence type="ECO:0000256" key="6">
    <source>
        <dbReference type="ARBA" id="ARBA00022679"/>
    </source>
</evidence>
<keyword evidence="14" id="KW-1185">Reference proteome</keyword>
<evidence type="ECO:0000256" key="3">
    <source>
        <dbReference type="ARBA" id="ARBA00011081"/>
    </source>
</evidence>
<dbReference type="GO" id="GO:0016114">
    <property type="term" value="P:terpenoid biosynthetic process"/>
    <property type="evidence" value="ECO:0007669"/>
    <property type="project" value="InterPro"/>
</dbReference>
<dbReference type="Proteomes" id="UP000193317">
    <property type="component" value="Unassembled WGS sequence"/>
</dbReference>
<reference evidence="13 14" key="1">
    <citation type="submission" date="2016-01" db="EMBL/GenBank/DDBJ databases">
        <title>The new phylogeny of the genus Mycobacterium.</title>
        <authorList>
            <person name="Tarcisio F."/>
            <person name="Conor M."/>
            <person name="Antonella G."/>
            <person name="Elisabetta G."/>
            <person name="Giulia F.S."/>
            <person name="Sara T."/>
            <person name="Anna F."/>
            <person name="Clotilde B."/>
            <person name="Roberto B."/>
            <person name="Veronica D.S."/>
            <person name="Fabio R."/>
            <person name="Monica P."/>
            <person name="Olivier J."/>
            <person name="Enrico T."/>
            <person name="Nicola S."/>
        </authorList>
    </citation>
    <scope>NUCLEOTIDE SEQUENCE [LARGE SCALE GENOMIC DNA]</scope>
    <source>
        <strain evidence="13 14">DSM 44166</strain>
    </source>
</reference>
<dbReference type="AlphaFoldDB" id="A0A1X2E272"/>
<dbReference type="InterPro" id="IPR033248">
    <property type="entry name" value="Transketolase_C"/>
</dbReference>
<dbReference type="SUPFAM" id="SSF52922">
    <property type="entry name" value="TK C-terminal domain-like"/>
    <property type="match status" value="1"/>
</dbReference>
<organism evidence="13 14">
    <name type="scientific">Mycobacterium szulgai</name>
    <dbReference type="NCBI Taxonomy" id="1787"/>
    <lineage>
        <taxon>Bacteria</taxon>
        <taxon>Bacillati</taxon>
        <taxon>Actinomycetota</taxon>
        <taxon>Actinomycetes</taxon>
        <taxon>Mycobacteriales</taxon>
        <taxon>Mycobacteriaceae</taxon>
        <taxon>Mycobacterium</taxon>
    </lineage>
</organism>
<comment type="similarity">
    <text evidence="3">Belongs to the transketolase family. DXPS subfamily.</text>
</comment>
<dbReference type="GO" id="GO:0000287">
    <property type="term" value="F:magnesium ion binding"/>
    <property type="evidence" value="ECO:0007669"/>
    <property type="project" value="UniProtKB-ARBA"/>
</dbReference>
<sequence>MFDTGHQTYPHKLLTGRSEQFAALRQSGGLSGYPNRSESAHDWVENSHASVSLAWVDGIAKALALQGRRDRHVVGVIGDGALTGGVAWEGLNNLGGAARAAIIVLNDNGRSYDPTTGAIATHLAALRSGVSAGPNLFEVLGFSYIGPVDGHDIASTCSALRRAATLDKPVVVHAVTAKGRGYPPAEADEDDRMHACGVIDVATGRPTTASPPSWTEVFGEELVRIADERPEVVGMTAAMRLPAGLGALSRKYPDRVFDSGIAEQHLLACAAGLASAGAHPVVALYSTFLHRAFDQLLFDVGLHRLPVTLVLDRAGITGPDGASHHGMWDLALLTNVPGLRIACPRDAARLRQQLAAALADTAPNALRYPKGPPGKDIPAIDHVGGIDVLYGNGTSERDVLLIAVGAMARPCIDAAECLNEAGVGVTVVDPGWVWPLNPALTELAGQHRAAICVEDGVADAGIGTRLNHHIGNMSARTRIHSLGLPRDYIAHAGRNQILSECGLSGPAISATCLMRLQLDSP</sequence>
<keyword evidence="8" id="KW-0460">Magnesium</keyword>
<dbReference type="PANTHER" id="PTHR43322:SF5">
    <property type="entry name" value="1-DEOXY-D-XYLULOSE-5-PHOSPHATE SYNTHASE, CHLOROPLASTIC"/>
    <property type="match status" value="1"/>
</dbReference>
<evidence type="ECO:0000313" key="13">
    <source>
        <dbReference type="EMBL" id="ORW94536.1"/>
    </source>
</evidence>